<proteinExistence type="predicted"/>
<name>A0A1K0JE67_CUPNE</name>
<sequence length="29" mass="3015">MTGKVFIAGVGMIPFRKPGTSDAYDVKAG</sequence>
<dbReference type="EMBL" id="FMSH01000321">
    <property type="protein sequence ID" value="SCU79059.1"/>
    <property type="molecule type" value="Genomic_DNA"/>
</dbReference>
<dbReference type="AlphaFoldDB" id="A0A1K0JE67"/>
<evidence type="ECO:0000313" key="1">
    <source>
        <dbReference type="EMBL" id="SCU79059.1"/>
    </source>
</evidence>
<reference evidence="1" key="1">
    <citation type="submission" date="2016-09" db="EMBL/GenBank/DDBJ databases">
        <authorList>
            <person name="Capua I."/>
            <person name="De Benedictis P."/>
            <person name="Joannis T."/>
            <person name="Lombin L.H."/>
            <person name="Cattoli G."/>
        </authorList>
    </citation>
    <scope>NUCLEOTIDE SEQUENCE</scope>
    <source>
        <strain evidence="1">B9</strain>
    </source>
</reference>
<organism evidence="1">
    <name type="scientific">Cupriavidus necator</name>
    <name type="common">Alcaligenes eutrophus</name>
    <name type="synonym">Ralstonia eutropha</name>
    <dbReference type="NCBI Taxonomy" id="106590"/>
    <lineage>
        <taxon>Bacteria</taxon>
        <taxon>Pseudomonadati</taxon>
        <taxon>Pseudomonadota</taxon>
        <taxon>Betaproteobacteria</taxon>
        <taxon>Burkholderiales</taxon>
        <taxon>Burkholderiaceae</taxon>
        <taxon>Cupriavidus</taxon>
    </lineage>
</organism>
<gene>
    <name evidence="1" type="ORF">CNECB9_3880014</name>
</gene>
<accession>A0A1K0JE67</accession>
<protein>
    <submittedName>
        <fullName evidence="1">Uncharacterized protein</fullName>
    </submittedName>
</protein>